<sequence>MGMANTSQLPAPKDRVQDYIVTFTVAALNELLSPNGNPSITLIRRPRKKLFFINPTNGALETNETETSISYNWPGKDAYEAWRFTIIIKVFAAISEAIHAGVMISKRL</sequence>
<dbReference type="STRING" id="2070753.A0A3A2ZH12"/>
<dbReference type="Proteomes" id="UP000266188">
    <property type="component" value="Unassembled WGS sequence"/>
</dbReference>
<dbReference type="OrthoDB" id="5377392at2759"/>
<protein>
    <submittedName>
        <fullName evidence="1">Meiotic recombination protein spo11</fullName>
    </submittedName>
</protein>
<accession>A0A3A2ZH12</accession>
<keyword evidence="2" id="KW-1185">Reference proteome</keyword>
<evidence type="ECO:0000313" key="1">
    <source>
        <dbReference type="EMBL" id="RJE22296.1"/>
    </source>
</evidence>
<proteinExistence type="predicted"/>
<comment type="caution">
    <text evidence="1">The sequence shown here is derived from an EMBL/GenBank/DDBJ whole genome shotgun (WGS) entry which is preliminary data.</text>
</comment>
<evidence type="ECO:0000313" key="2">
    <source>
        <dbReference type="Proteomes" id="UP000266188"/>
    </source>
</evidence>
<organism evidence="1 2">
    <name type="scientific">Aspergillus sclerotialis</name>
    <dbReference type="NCBI Taxonomy" id="2070753"/>
    <lineage>
        <taxon>Eukaryota</taxon>
        <taxon>Fungi</taxon>
        <taxon>Dikarya</taxon>
        <taxon>Ascomycota</taxon>
        <taxon>Pezizomycotina</taxon>
        <taxon>Eurotiomycetes</taxon>
        <taxon>Eurotiomycetidae</taxon>
        <taxon>Eurotiales</taxon>
        <taxon>Aspergillaceae</taxon>
        <taxon>Aspergillus</taxon>
        <taxon>Aspergillus subgen. Polypaecilum</taxon>
    </lineage>
</organism>
<dbReference type="AlphaFoldDB" id="A0A3A2ZH12"/>
<reference evidence="2" key="1">
    <citation type="submission" date="2017-02" db="EMBL/GenBank/DDBJ databases">
        <authorList>
            <person name="Tafer H."/>
            <person name="Lopandic K."/>
        </authorList>
    </citation>
    <scope>NUCLEOTIDE SEQUENCE [LARGE SCALE GENOMIC DNA]</scope>
    <source>
        <strain evidence="2">CBS 366.77</strain>
    </source>
</reference>
<name>A0A3A2ZH12_9EURO</name>
<gene>
    <name evidence="1" type="ORF">PHISCL_05388</name>
</gene>
<dbReference type="EMBL" id="MVGC01000176">
    <property type="protein sequence ID" value="RJE22296.1"/>
    <property type="molecule type" value="Genomic_DNA"/>
</dbReference>